<gene>
    <name evidence="2" type="ORF">GDO81_007444</name>
</gene>
<name>A0AAV7C8U3_ENGPU</name>
<dbReference type="GO" id="GO:0005737">
    <property type="term" value="C:cytoplasm"/>
    <property type="evidence" value="ECO:0007669"/>
    <property type="project" value="TreeGrafter"/>
</dbReference>
<dbReference type="Proteomes" id="UP000824782">
    <property type="component" value="Unassembled WGS sequence"/>
</dbReference>
<dbReference type="PANTHER" id="PTHR28633">
    <property type="entry name" value="HERMANSKY-PUDLAK SYNDROME 3 PROTEIN"/>
    <property type="match status" value="1"/>
</dbReference>
<reference evidence="2" key="1">
    <citation type="thesis" date="2020" institute="ProQuest LLC" country="789 East Eisenhower Parkway, Ann Arbor, MI, USA">
        <title>Comparative Genomics and Chromosome Evolution.</title>
        <authorList>
            <person name="Mudd A.B."/>
        </authorList>
    </citation>
    <scope>NUCLEOTIDE SEQUENCE</scope>
    <source>
        <strain evidence="2">237g6f4</strain>
        <tissue evidence="2">Blood</tissue>
    </source>
</reference>
<evidence type="ECO:0000313" key="3">
    <source>
        <dbReference type="Proteomes" id="UP000824782"/>
    </source>
</evidence>
<dbReference type="InterPro" id="IPR017216">
    <property type="entry name" value="HPS3"/>
</dbReference>
<dbReference type="GO" id="GO:0031084">
    <property type="term" value="C:BLOC-2 complex"/>
    <property type="evidence" value="ECO:0007669"/>
    <property type="project" value="TreeGrafter"/>
</dbReference>
<organism evidence="2 3">
    <name type="scientific">Engystomops pustulosus</name>
    <name type="common">Tungara frog</name>
    <name type="synonym">Physalaemus pustulosus</name>
    <dbReference type="NCBI Taxonomy" id="76066"/>
    <lineage>
        <taxon>Eukaryota</taxon>
        <taxon>Metazoa</taxon>
        <taxon>Chordata</taxon>
        <taxon>Craniata</taxon>
        <taxon>Vertebrata</taxon>
        <taxon>Euteleostomi</taxon>
        <taxon>Amphibia</taxon>
        <taxon>Batrachia</taxon>
        <taxon>Anura</taxon>
        <taxon>Neobatrachia</taxon>
        <taxon>Hyloidea</taxon>
        <taxon>Leptodactylidae</taxon>
        <taxon>Leiuperinae</taxon>
        <taxon>Engystomops</taxon>
    </lineage>
</organism>
<sequence>MLVDFWEARLSSYPPESILQDVLFKLTSLYVCRICKPQHVCVTSLKTPEDLRNSCSHFGVISPWITAMVSSEPVSCVTCGDLLKLQSLLCGPSLDILSFLPFLDSIPDSNNSFLSIHIICATRLLNFEGSIDRLLDRCPEAVTLYAKHEIKSGSQALWWNKLLPELCDRVRRSENDNEVFISTLKDTLDVVSMEFDLQDFLNLLPDDGNAAFFLPYLVNQSKRKLVT</sequence>
<dbReference type="EMBL" id="WNYA01000003">
    <property type="protein sequence ID" value="KAG8580852.1"/>
    <property type="molecule type" value="Genomic_DNA"/>
</dbReference>
<proteinExistence type="predicted"/>
<accession>A0AAV7C8U3</accession>
<dbReference type="InterPro" id="IPR029438">
    <property type="entry name" value="HPS3_C"/>
</dbReference>
<comment type="caution">
    <text evidence="2">The sequence shown here is derived from an EMBL/GenBank/DDBJ whole genome shotgun (WGS) entry which is preliminary data.</text>
</comment>
<feature type="domain" description="BLOC-2 complex member HPS3 C-terminal" evidence="1">
    <location>
        <begin position="1"/>
        <end position="224"/>
    </location>
</feature>
<protein>
    <recommendedName>
        <fullName evidence="1">BLOC-2 complex member HPS3 C-terminal domain-containing protein</fullName>
    </recommendedName>
</protein>
<keyword evidence="3" id="KW-1185">Reference proteome</keyword>
<dbReference type="Pfam" id="PF14763">
    <property type="entry name" value="HPS3_C"/>
    <property type="match status" value="1"/>
</dbReference>
<dbReference type="AlphaFoldDB" id="A0AAV7C8U3"/>
<dbReference type="PANTHER" id="PTHR28633:SF1">
    <property type="entry name" value="BLOC-2 COMPLEX MEMBER HPS3"/>
    <property type="match status" value="1"/>
</dbReference>
<evidence type="ECO:0000313" key="2">
    <source>
        <dbReference type="EMBL" id="KAG8580852.1"/>
    </source>
</evidence>
<evidence type="ECO:0000259" key="1">
    <source>
        <dbReference type="Pfam" id="PF14763"/>
    </source>
</evidence>